<dbReference type="EC" id="2.7.2.4" evidence="2"/>
<dbReference type="AlphaFoldDB" id="A0A926DDZ0"/>
<dbReference type="SUPFAM" id="SSF55021">
    <property type="entry name" value="ACT-like"/>
    <property type="match status" value="2"/>
</dbReference>
<dbReference type="RefSeq" id="WP_249299286.1">
    <property type="nucleotide sequence ID" value="NZ_JACRSP010000001.1"/>
</dbReference>
<evidence type="ECO:0000256" key="2">
    <source>
        <dbReference type="ARBA" id="ARBA00013059"/>
    </source>
</evidence>
<dbReference type="InterPro" id="IPR045865">
    <property type="entry name" value="ACT-like_dom_sf"/>
</dbReference>
<evidence type="ECO:0000256" key="5">
    <source>
        <dbReference type="ARBA" id="ARBA00022777"/>
    </source>
</evidence>
<accession>A0A926DDZ0</accession>
<evidence type="ECO:0000256" key="4">
    <source>
        <dbReference type="ARBA" id="ARBA00022741"/>
    </source>
</evidence>
<dbReference type="GO" id="GO:0004072">
    <property type="term" value="F:aspartate kinase activity"/>
    <property type="evidence" value="ECO:0007669"/>
    <property type="project" value="UniProtKB-EC"/>
</dbReference>
<evidence type="ECO:0000313" key="10">
    <source>
        <dbReference type="Proteomes" id="UP000620366"/>
    </source>
</evidence>
<dbReference type="GO" id="GO:0005829">
    <property type="term" value="C:cytosol"/>
    <property type="evidence" value="ECO:0007669"/>
    <property type="project" value="TreeGrafter"/>
</dbReference>
<reference evidence="9" key="1">
    <citation type="submission" date="2020-08" db="EMBL/GenBank/DDBJ databases">
        <title>Genome public.</title>
        <authorList>
            <person name="Liu C."/>
            <person name="Sun Q."/>
        </authorList>
    </citation>
    <scope>NUCLEOTIDE SEQUENCE</scope>
    <source>
        <strain evidence="9">BX7</strain>
    </source>
</reference>
<dbReference type="Gene3D" id="3.30.2130.10">
    <property type="entry name" value="VC0802-like"/>
    <property type="match status" value="1"/>
</dbReference>
<keyword evidence="3" id="KW-0808">Transferase</keyword>
<organism evidence="9 10">
    <name type="scientific">Feifania hominis</name>
    <dbReference type="NCBI Taxonomy" id="2763660"/>
    <lineage>
        <taxon>Bacteria</taxon>
        <taxon>Bacillati</taxon>
        <taxon>Bacillota</taxon>
        <taxon>Clostridia</taxon>
        <taxon>Eubacteriales</taxon>
        <taxon>Feifaniaceae</taxon>
        <taxon>Feifania</taxon>
    </lineage>
</organism>
<comment type="similarity">
    <text evidence="1">Belongs to the aspartokinase family.</text>
</comment>
<dbReference type="CDD" id="cd04891">
    <property type="entry name" value="ACT_AK-LysC-DapG-like_1"/>
    <property type="match status" value="1"/>
</dbReference>
<keyword evidence="10" id="KW-1185">Reference proteome</keyword>
<protein>
    <recommendedName>
        <fullName evidence="2">aspartate kinase</fullName>
        <ecNumber evidence="2">2.7.2.4</ecNumber>
    </recommendedName>
</protein>
<evidence type="ECO:0000259" key="8">
    <source>
        <dbReference type="Pfam" id="PF22468"/>
    </source>
</evidence>
<keyword evidence="4" id="KW-0547">Nucleotide-binding</keyword>
<dbReference type="GO" id="GO:0005524">
    <property type="term" value="F:ATP binding"/>
    <property type="evidence" value="ECO:0007669"/>
    <property type="project" value="UniProtKB-KW"/>
</dbReference>
<dbReference type="GO" id="GO:0009090">
    <property type="term" value="P:homoserine biosynthetic process"/>
    <property type="evidence" value="ECO:0007669"/>
    <property type="project" value="TreeGrafter"/>
</dbReference>
<dbReference type="Pfam" id="PF22468">
    <property type="entry name" value="ACT_9"/>
    <property type="match status" value="1"/>
</dbReference>
<keyword evidence="6" id="KW-0067">ATP-binding</keyword>
<evidence type="ECO:0000256" key="1">
    <source>
        <dbReference type="ARBA" id="ARBA00010122"/>
    </source>
</evidence>
<dbReference type="GO" id="GO:0009089">
    <property type="term" value="P:lysine biosynthetic process via diaminopimelate"/>
    <property type="evidence" value="ECO:0007669"/>
    <property type="project" value="TreeGrafter"/>
</dbReference>
<feature type="domain" description="Aspartokinase ACT" evidence="8">
    <location>
        <begin position="98"/>
        <end position="152"/>
    </location>
</feature>
<evidence type="ECO:0000256" key="3">
    <source>
        <dbReference type="ARBA" id="ARBA00022679"/>
    </source>
</evidence>
<gene>
    <name evidence="9" type="ORF">H8695_02465</name>
</gene>
<evidence type="ECO:0000256" key="6">
    <source>
        <dbReference type="ARBA" id="ARBA00022840"/>
    </source>
</evidence>
<dbReference type="Proteomes" id="UP000620366">
    <property type="component" value="Unassembled WGS sequence"/>
</dbReference>
<comment type="caution">
    <text evidence="9">The sequence shown here is derived from an EMBL/GenBank/DDBJ whole genome shotgun (WGS) entry which is preliminary data.</text>
</comment>
<name>A0A926DDZ0_9FIRM</name>
<keyword evidence="5" id="KW-0418">Kinase</keyword>
<comment type="catalytic activity">
    <reaction evidence="7">
        <text>L-aspartate + ATP = 4-phospho-L-aspartate + ADP</text>
        <dbReference type="Rhea" id="RHEA:23776"/>
        <dbReference type="ChEBI" id="CHEBI:29991"/>
        <dbReference type="ChEBI" id="CHEBI:30616"/>
        <dbReference type="ChEBI" id="CHEBI:57535"/>
        <dbReference type="ChEBI" id="CHEBI:456216"/>
        <dbReference type="EC" id="2.7.2.4"/>
    </reaction>
</comment>
<evidence type="ECO:0000313" key="9">
    <source>
        <dbReference type="EMBL" id="MBC8535559.1"/>
    </source>
</evidence>
<dbReference type="EMBL" id="JACRSP010000001">
    <property type="protein sequence ID" value="MBC8535559.1"/>
    <property type="molecule type" value="Genomic_DNA"/>
</dbReference>
<dbReference type="PANTHER" id="PTHR21499:SF3">
    <property type="entry name" value="ASPARTOKINASE"/>
    <property type="match status" value="1"/>
</dbReference>
<dbReference type="InterPro" id="IPR054352">
    <property type="entry name" value="ACT_Aspartokinase"/>
</dbReference>
<dbReference type="PANTHER" id="PTHR21499">
    <property type="entry name" value="ASPARTATE KINASE"/>
    <property type="match status" value="1"/>
</dbReference>
<proteinExistence type="inferred from homology"/>
<evidence type="ECO:0000256" key="7">
    <source>
        <dbReference type="ARBA" id="ARBA00047872"/>
    </source>
</evidence>
<sequence length="160" mass="16769">MNQVVTEILLTEGVTHVTLNHFPSSLKEIAALLQAIADAGVNIDMISQTAPLGGAINISFSLPDEQLGAVLGVAGSYKSDHPELSSDISSGNLKIVFRGEQMRHTPGAAAGVFEKLDALGIDAIMITTAETEISVLCDAHSTHSVEDELTQTFGTAPVRS</sequence>